<comment type="subunit">
    <text evidence="1">Monomer.</text>
</comment>
<keyword evidence="3" id="KW-1185">Reference proteome</keyword>
<name>A0ABW9G4K6_9GAMM</name>
<comment type="catalytic activity">
    <reaction evidence="1">
        <text>adenosine(2030) in 23S rRNA + S-adenosyl-L-methionine = N(6)-methyladenosine(2030) in 23S rRNA + S-adenosyl-L-homocysteine + H(+)</text>
        <dbReference type="Rhea" id="RHEA:43736"/>
        <dbReference type="Rhea" id="RHEA-COMP:10668"/>
        <dbReference type="Rhea" id="RHEA-COMP:10669"/>
        <dbReference type="ChEBI" id="CHEBI:15378"/>
        <dbReference type="ChEBI" id="CHEBI:57856"/>
        <dbReference type="ChEBI" id="CHEBI:59789"/>
        <dbReference type="ChEBI" id="CHEBI:74411"/>
        <dbReference type="ChEBI" id="CHEBI:74449"/>
        <dbReference type="EC" id="2.1.1.266"/>
    </reaction>
</comment>
<dbReference type="HAMAP" id="MF_00934">
    <property type="entry name" value="23SrRNA_methyltr_J"/>
    <property type="match status" value="1"/>
</dbReference>
<proteinExistence type="inferred from homology"/>
<protein>
    <recommendedName>
        <fullName evidence="1">Ribosomal RNA large subunit methyltransferase J</fullName>
        <ecNumber evidence="1">2.1.1.266</ecNumber>
    </recommendedName>
    <alternativeName>
        <fullName evidence="1">23S rRNA (adenine(2030)-N6)-methyltransferase</fullName>
    </alternativeName>
    <alternativeName>
        <fullName evidence="1">23S rRNA m6A2030 methyltransferase</fullName>
    </alternativeName>
</protein>
<feature type="binding site" evidence="1">
    <location>
        <position position="42"/>
    </location>
    <ligand>
        <name>S-adenosyl-L-methionine</name>
        <dbReference type="ChEBI" id="CHEBI:59789"/>
    </ligand>
</feature>
<gene>
    <name evidence="1 2" type="primary">rlmJ</name>
    <name evidence="2" type="ORF">ABUE30_05845</name>
</gene>
<dbReference type="Gene3D" id="3.40.50.150">
    <property type="entry name" value="Vaccinia Virus protein VP39"/>
    <property type="match status" value="1"/>
</dbReference>
<keyword evidence="1" id="KW-0949">S-adenosyl-L-methionine</keyword>
<dbReference type="Pfam" id="PF04378">
    <property type="entry name" value="RsmJ"/>
    <property type="match status" value="1"/>
</dbReference>
<dbReference type="PANTHER" id="PTHR37426:SF1">
    <property type="entry name" value="RIBOSOMAL RNA LARGE SUBUNIT METHYLTRANSFERASE J"/>
    <property type="match status" value="1"/>
</dbReference>
<feature type="binding site" evidence="1">
    <location>
        <position position="120"/>
    </location>
    <ligand>
        <name>S-adenosyl-L-methionine</name>
        <dbReference type="ChEBI" id="CHEBI:59789"/>
    </ligand>
</feature>
<reference evidence="2 3" key="1">
    <citation type="journal article" date="2013" name="Int. J. Syst. Evol. Microbiol.">
        <title>Celerinatantimonas yamalensis sp. nov., a cold-adapted diazotrophic bacterium from a cold permafrost brine.</title>
        <authorList>
            <person name="Shcherbakova V."/>
            <person name="Chuvilskaya N."/>
            <person name="Rivkina E."/>
            <person name="Demidov N."/>
            <person name="Uchaeva V."/>
            <person name="Suetin S."/>
            <person name="Suzina N."/>
            <person name="Gilichinsky D."/>
        </authorList>
    </citation>
    <scope>NUCLEOTIDE SEQUENCE [LARGE SCALE GENOMIC DNA]</scope>
    <source>
        <strain evidence="2 3">C7</strain>
    </source>
</reference>
<organism evidence="2 3">
    <name type="scientific">Celerinatantimonas yamalensis</name>
    <dbReference type="NCBI Taxonomy" id="559956"/>
    <lineage>
        <taxon>Bacteria</taxon>
        <taxon>Pseudomonadati</taxon>
        <taxon>Pseudomonadota</taxon>
        <taxon>Gammaproteobacteria</taxon>
        <taxon>Celerinatantimonadaceae</taxon>
        <taxon>Celerinatantimonas</taxon>
    </lineage>
</organism>
<dbReference type="InterPro" id="IPR007473">
    <property type="entry name" value="RlmJ"/>
</dbReference>
<feature type="site" description="Interaction with substrate rRNA" evidence="1">
    <location>
        <position position="4"/>
    </location>
</feature>
<keyword evidence="1" id="KW-0489">Methyltransferase</keyword>
<dbReference type="InterPro" id="IPR029063">
    <property type="entry name" value="SAM-dependent_MTases_sf"/>
</dbReference>
<feature type="binding site" evidence="1">
    <location>
        <begin position="145"/>
        <end position="146"/>
    </location>
    <ligand>
        <name>S-adenosyl-L-methionine</name>
        <dbReference type="ChEBI" id="CHEBI:59789"/>
    </ligand>
</feature>
<evidence type="ECO:0000256" key="1">
    <source>
        <dbReference type="HAMAP-Rule" id="MF_00934"/>
    </source>
</evidence>
<feature type="active site" description="Proton acceptor" evidence="1">
    <location>
        <position position="166"/>
    </location>
</feature>
<evidence type="ECO:0000313" key="3">
    <source>
        <dbReference type="Proteomes" id="UP001629953"/>
    </source>
</evidence>
<dbReference type="Proteomes" id="UP001629953">
    <property type="component" value="Unassembled WGS sequence"/>
</dbReference>
<keyword evidence="1" id="KW-0808">Transferase</keyword>
<comment type="caution">
    <text evidence="2">The sequence shown here is derived from an EMBL/GenBank/DDBJ whole genome shotgun (WGS) entry which is preliminary data.</text>
</comment>
<feature type="binding site" evidence="1">
    <location>
        <position position="19"/>
    </location>
    <ligand>
        <name>S-adenosyl-L-methionine</name>
        <dbReference type="ChEBI" id="CHEBI:59789"/>
    </ligand>
</feature>
<sequence>MLSYRHSFHAGNYADVLKHVTLQQILIYLTQKNKPVHYIDSHAGAGGYQLTSKQAEKTGEYQLGIGKLFEQTDKPALLQDYCQLVRSFNSEHSQRLKHYPGSPWIAAQCLREQDKLFLYELHPQDHLMLSELFASDRRVKIGNSDGFKGTLVHVPPVSRRGLVLIDPPYEVKTDYDKVVTLIEQVHKRFATGCIALWYPVVERWRINALEQAIKATGIANVQLFELAQQRDTAQFGMTASGMIVVNPPWTLKSQLEGVLPYLSELLGQNNQGSYRIKQLSPEA</sequence>
<dbReference type="SUPFAM" id="SSF53335">
    <property type="entry name" value="S-adenosyl-L-methionine-dependent methyltransferases"/>
    <property type="match status" value="1"/>
</dbReference>
<evidence type="ECO:0000313" key="2">
    <source>
        <dbReference type="EMBL" id="MFM2484591.1"/>
    </source>
</evidence>
<keyword evidence="1" id="KW-0698">rRNA processing</keyword>
<dbReference type="RefSeq" id="WP_408622776.1">
    <property type="nucleotide sequence ID" value="NZ_JBEQCT010000002.1"/>
</dbReference>
<comment type="function">
    <text evidence="1">Specifically methylates the adenine in position 2030 of 23S rRNA.</text>
</comment>
<keyword evidence="1" id="KW-0694">RNA-binding</keyword>
<accession>A0ABW9G4K6</accession>
<feature type="binding site" evidence="1">
    <location>
        <position position="102"/>
    </location>
    <ligand>
        <name>S-adenosyl-L-methionine</name>
        <dbReference type="ChEBI" id="CHEBI:59789"/>
    </ligand>
</feature>
<dbReference type="PANTHER" id="PTHR37426">
    <property type="entry name" value="RIBOSOMAL RNA LARGE SUBUNIT METHYLTRANSFERASE J"/>
    <property type="match status" value="1"/>
</dbReference>
<comment type="similarity">
    <text evidence="1">Belongs to the RlmJ family.</text>
</comment>
<dbReference type="EMBL" id="JBEQCT010000002">
    <property type="protein sequence ID" value="MFM2484591.1"/>
    <property type="molecule type" value="Genomic_DNA"/>
</dbReference>
<dbReference type="EC" id="2.1.1.266" evidence="1"/>
<feature type="binding site" evidence="1">
    <location>
        <position position="166"/>
    </location>
    <ligand>
        <name>S-adenosyl-L-methionine</name>
        <dbReference type="ChEBI" id="CHEBI:59789"/>
    </ligand>
</feature>